<reference evidence="2" key="1">
    <citation type="submission" date="2020-11" db="EMBL/GenBank/DDBJ databases">
        <authorList>
            <person name="Koelle M."/>
            <person name="Horta M.A.C."/>
            <person name="Nowrousian M."/>
            <person name="Ohm R.A."/>
            <person name="Benz P."/>
            <person name="Pilgard A."/>
        </authorList>
    </citation>
    <scope>NUCLEOTIDE SEQUENCE</scope>
    <source>
        <strain evidence="2">FPRL280</strain>
    </source>
</reference>
<proteinExistence type="predicted"/>
<dbReference type="Proteomes" id="UP000639403">
    <property type="component" value="Unassembled WGS sequence"/>
</dbReference>
<evidence type="ECO:0000313" key="3">
    <source>
        <dbReference type="Proteomes" id="UP000639403"/>
    </source>
</evidence>
<name>A0A8H7U229_9APHY</name>
<feature type="transmembrane region" description="Helical" evidence="1">
    <location>
        <begin position="12"/>
        <end position="32"/>
    </location>
</feature>
<gene>
    <name evidence="2" type="ORF">IEO21_05431</name>
</gene>
<keyword evidence="1" id="KW-0472">Membrane</keyword>
<feature type="transmembrane region" description="Helical" evidence="1">
    <location>
        <begin position="44"/>
        <end position="64"/>
    </location>
</feature>
<evidence type="ECO:0000256" key="1">
    <source>
        <dbReference type="SAM" id="Phobius"/>
    </source>
</evidence>
<keyword evidence="1" id="KW-0812">Transmembrane</keyword>
<accession>A0A8H7U229</accession>
<comment type="caution">
    <text evidence="2">The sequence shown here is derived from an EMBL/GenBank/DDBJ whole genome shotgun (WGS) entry which is preliminary data.</text>
</comment>
<protein>
    <submittedName>
        <fullName evidence="2">Uncharacterized protein</fullName>
    </submittedName>
</protein>
<sequence>MAIIVCSCEATIVMFDVTLLMLYVMAIGFSVLRVYAISHRNKSIALATFIFGVITVPLNIYLYSAESYAYVSYLAGMPTCDQTPKFSNTLYFEAAVKFYACTKWLVYLTLCPFLLLNLD</sequence>
<evidence type="ECO:0000313" key="2">
    <source>
        <dbReference type="EMBL" id="KAF9813660.1"/>
    </source>
</evidence>
<feature type="transmembrane region" description="Helical" evidence="1">
    <location>
        <begin position="96"/>
        <end position="116"/>
    </location>
</feature>
<organism evidence="2 3">
    <name type="scientific">Rhodonia placenta</name>
    <dbReference type="NCBI Taxonomy" id="104341"/>
    <lineage>
        <taxon>Eukaryota</taxon>
        <taxon>Fungi</taxon>
        <taxon>Dikarya</taxon>
        <taxon>Basidiomycota</taxon>
        <taxon>Agaricomycotina</taxon>
        <taxon>Agaricomycetes</taxon>
        <taxon>Polyporales</taxon>
        <taxon>Adustoporiaceae</taxon>
        <taxon>Rhodonia</taxon>
    </lineage>
</organism>
<dbReference type="EMBL" id="JADOXO010000099">
    <property type="protein sequence ID" value="KAF9813660.1"/>
    <property type="molecule type" value="Genomic_DNA"/>
</dbReference>
<dbReference type="AlphaFoldDB" id="A0A8H7U229"/>
<reference evidence="2" key="2">
    <citation type="journal article" name="Front. Microbiol.">
        <title>Degradative Capacity of Two Strains of Rhodonia placenta: From Phenotype to Genotype.</title>
        <authorList>
            <person name="Kolle M."/>
            <person name="Horta M.A.C."/>
            <person name="Nowrousian M."/>
            <person name="Ohm R.A."/>
            <person name="Benz J.P."/>
            <person name="Pilgard A."/>
        </authorList>
    </citation>
    <scope>NUCLEOTIDE SEQUENCE</scope>
    <source>
        <strain evidence="2">FPRL280</strain>
    </source>
</reference>
<keyword evidence="1" id="KW-1133">Transmembrane helix</keyword>